<dbReference type="Pfam" id="PF10145">
    <property type="entry name" value="PhageMin_Tail"/>
    <property type="match status" value="1"/>
</dbReference>
<gene>
    <name evidence="4" type="primary">ptm</name>
</gene>
<dbReference type="InterPro" id="IPR010090">
    <property type="entry name" value="Phage_tape_meas"/>
</dbReference>
<organism evidence="4">
    <name type="scientific">Shewanella baltica</name>
    <dbReference type="NCBI Taxonomy" id="62322"/>
    <lineage>
        <taxon>Bacteria</taxon>
        <taxon>Pseudomonadati</taxon>
        <taxon>Pseudomonadota</taxon>
        <taxon>Gammaproteobacteria</taxon>
        <taxon>Alteromonadales</taxon>
        <taxon>Shewanellaceae</taxon>
        <taxon>Shewanella</taxon>
    </lineage>
</organism>
<keyword evidence="2" id="KW-0472">Membrane</keyword>
<protein>
    <submittedName>
        <fullName evidence="4">TP901 family tail tape measure protein</fullName>
    </submittedName>
</protein>
<evidence type="ECO:0000256" key="1">
    <source>
        <dbReference type="SAM" id="MobiDB-lite"/>
    </source>
</evidence>
<reference evidence="4" key="1">
    <citation type="submission" date="2014-08" db="EMBL/GenBank/DDBJ databases">
        <title>Mobile genetic elements in novel Shewanella baltica isolates.</title>
        <authorList>
            <person name="Dailey F.E."/>
        </authorList>
    </citation>
    <scope>NUCLEOTIDE SEQUENCE</scope>
    <source>
        <strain evidence="4">WE21</strain>
    </source>
</reference>
<dbReference type="EMBL" id="KM386675">
    <property type="protein sequence ID" value="AJF35045.1"/>
    <property type="molecule type" value="Genomic_DNA"/>
</dbReference>
<feature type="domain" description="Phage tail tape measure protein" evidence="3">
    <location>
        <begin position="92"/>
        <end position="275"/>
    </location>
</feature>
<accession>A0A0B5H6E9</accession>
<keyword evidence="2" id="KW-1133">Transmembrane helix</keyword>
<feature type="transmembrane region" description="Helical" evidence="2">
    <location>
        <begin position="436"/>
        <end position="469"/>
    </location>
</feature>
<feature type="region of interest" description="Disordered" evidence="1">
    <location>
        <begin position="627"/>
        <end position="650"/>
    </location>
</feature>
<name>A0A0B5H6E9_9GAMM</name>
<feature type="transmembrane region" description="Helical" evidence="2">
    <location>
        <begin position="489"/>
        <end position="515"/>
    </location>
</feature>
<evidence type="ECO:0000256" key="2">
    <source>
        <dbReference type="SAM" id="Phobius"/>
    </source>
</evidence>
<evidence type="ECO:0000259" key="3">
    <source>
        <dbReference type="Pfam" id="PF10145"/>
    </source>
</evidence>
<keyword evidence="2" id="KW-0812">Transmembrane</keyword>
<evidence type="ECO:0000313" key="4">
    <source>
        <dbReference type="EMBL" id="AJF35045.1"/>
    </source>
</evidence>
<sequence>MSNQSLNFSVWLRDRTQAGFSQVTSRMRSLQRLGRETKDALKNTGAGAMGVWAVGQTVNALVGPAREMNNARADLYSLLNGDGTQTLNLVQATAMKFASTYGKSATEFVGASYDIQSAINGLSGETLANFTNASAVLAMATKADTATITSYMGTMYGIFQGHAEKMGKSKWVEQIAGQTAVAVNIFKASGASMNEAFAGLGSRAANQNISSAEQFAILGMMQSSLKGSVAGTAYASFLDAMPSAQKKLGLNFAGDDGKALGMIDIVNKLKEKLGSELTLDVVGQLNSAFGTVASGLIQGLWSKTDELSGHISSLGEITNMEQAAEMAAKIADPWNKLFESVNNVRVIFGQALDRALMPMITYMTGAVVTLQDWMIAFPNITMAVAVFAKWMLYVTAIIAAGALFRGVFMFAKLGWTIAKCIFPLVRLWQILQGIVLIMRLVAVASFLAFGWIPVVIAVIALAIGLVIYYWDELVAAFLDTSWGQVIMQAIGAVGSFFADIGSGIALMWGGLFAYLGDAWGWLTRLLTDISWTEILMGALDAFVGRLKGAWELMKGLWSSAADFMGWSDKPVIEMNNAPYVNPNFGNIKPAQDMWFKPESMLQSTELSASITQQTQLVNSAIPITTARNGDDTRSSAPQWMQQQNQTQNNHANSMSIGTVNVSTKHAPTPTDMQNYFSLVTP</sequence>
<proteinExistence type="predicted"/>
<feature type="transmembrane region" description="Helical" evidence="2">
    <location>
        <begin position="390"/>
        <end position="415"/>
    </location>
</feature>
<dbReference type="AlphaFoldDB" id="A0A0B5H6E9"/>